<dbReference type="GO" id="GO:0003677">
    <property type="term" value="F:DNA binding"/>
    <property type="evidence" value="ECO:0007669"/>
    <property type="project" value="UniProtKB-KW"/>
</dbReference>
<dbReference type="Gene3D" id="1.10.10.10">
    <property type="entry name" value="Winged helix-like DNA-binding domain superfamily/Winged helix DNA-binding domain"/>
    <property type="match status" value="1"/>
</dbReference>
<dbReference type="GO" id="GO:0006352">
    <property type="term" value="P:DNA-templated transcription initiation"/>
    <property type="evidence" value="ECO:0007669"/>
    <property type="project" value="InterPro"/>
</dbReference>
<protein>
    <submittedName>
        <fullName evidence="8">Uncharacterized protein</fullName>
    </submittedName>
</protein>
<evidence type="ECO:0000256" key="3">
    <source>
        <dbReference type="ARBA" id="ARBA00023082"/>
    </source>
</evidence>
<dbReference type="AlphaFoldDB" id="A0A644X6W3"/>
<evidence type="ECO:0000259" key="6">
    <source>
        <dbReference type="Pfam" id="PF04542"/>
    </source>
</evidence>
<evidence type="ECO:0000256" key="5">
    <source>
        <dbReference type="ARBA" id="ARBA00023163"/>
    </source>
</evidence>
<keyword evidence="2" id="KW-0805">Transcription regulation</keyword>
<dbReference type="GO" id="GO:0016987">
    <property type="term" value="F:sigma factor activity"/>
    <property type="evidence" value="ECO:0007669"/>
    <property type="project" value="UniProtKB-KW"/>
</dbReference>
<dbReference type="InterPro" id="IPR013249">
    <property type="entry name" value="RNA_pol_sigma70_r4_t2"/>
</dbReference>
<dbReference type="PANTHER" id="PTHR43133">
    <property type="entry name" value="RNA POLYMERASE ECF-TYPE SIGMA FACTO"/>
    <property type="match status" value="1"/>
</dbReference>
<dbReference type="Pfam" id="PF08281">
    <property type="entry name" value="Sigma70_r4_2"/>
    <property type="match status" value="1"/>
</dbReference>
<keyword evidence="4" id="KW-0238">DNA-binding</keyword>
<keyword evidence="3" id="KW-0731">Sigma factor</keyword>
<organism evidence="8">
    <name type="scientific">bioreactor metagenome</name>
    <dbReference type="NCBI Taxonomy" id="1076179"/>
    <lineage>
        <taxon>unclassified sequences</taxon>
        <taxon>metagenomes</taxon>
        <taxon>ecological metagenomes</taxon>
    </lineage>
</organism>
<dbReference type="SUPFAM" id="SSF88946">
    <property type="entry name" value="Sigma2 domain of RNA polymerase sigma factors"/>
    <property type="match status" value="1"/>
</dbReference>
<dbReference type="Pfam" id="PF04542">
    <property type="entry name" value="Sigma70_r2"/>
    <property type="match status" value="1"/>
</dbReference>
<dbReference type="InterPro" id="IPR039425">
    <property type="entry name" value="RNA_pol_sigma-70-like"/>
</dbReference>
<dbReference type="NCBIfam" id="TIGR02937">
    <property type="entry name" value="sigma70-ECF"/>
    <property type="match status" value="1"/>
</dbReference>
<evidence type="ECO:0000259" key="7">
    <source>
        <dbReference type="Pfam" id="PF08281"/>
    </source>
</evidence>
<keyword evidence="5" id="KW-0804">Transcription</keyword>
<dbReference type="PANTHER" id="PTHR43133:SF8">
    <property type="entry name" value="RNA POLYMERASE SIGMA FACTOR HI_1459-RELATED"/>
    <property type="match status" value="1"/>
</dbReference>
<sequence length="185" mass="21365">MEDNSIVELYWARSEHAITETAAKYGKYCYTIANNIVTDSEDAKEIVNDTYLGAWNSMPPHRPSILSTFLGKITRRISLKKWRDKNRDKRGGGEVALALDELAECVPGNFNVEDEIIVKELTQTLNQFISALPETERAVFICRYWYLDSIDQISREFEFSQSKVKSMLYRTRAKLLSNLRREGVE</sequence>
<dbReference type="InterPro" id="IPR013325">
    <property type="entry name" value="RNA_pol_sigma_r2"/>
</dbReference>
<comment type="caution">
    <text evidence="8">The sequence shown here is derived from an EMBL/GenBank/DDBJ whole genome shotgun (WGS) entry which is preliminary data.</text>
</comment>
<accession>A0A644X6W3</accession>
<gene>
    <name evidence="8" type="ORF">SDC9_58017</name>
</gene>
<feature type="domain" description="RNA polymerase sigma-70 region 2" evidence="6">
    <location>
        <begin position="24"/>
        <end position="87"/>
    </location>
</feature>
<dbReference type="InterPro" id="IPR036388">
    <property type="entry name" value="WH-like_DNA-bd_sf"/>
</dbReference>
<dbReference type="EMBL" id="VSSQ01001861">
    <property type="protein sequence ID" value="MPM11667.1"/>
    <property type="molecule type" value="Genomic_DNA"/>
</dbReference>
<evidence type="ECO:0000256" key="2">
    <source>
        <dbReference type="ARBA" id="ARBA00023015"/>
    </source>
</evidence>
<comment type="similarity">
    <text evidence="1">Belongs to the sigma-70 factor family. ECF subfamily.</text>
</comment>
<dbReference type="Gene3D" id="1.10.1740.10">
    <property type="match status" value="1"/>
</dbReference>
<evidence type="ECO:0000313" key="8">
    <source>
        <dbReference type="EMBL" id="MPM11667.1"/>
    </source>
</evidence>
<dbReference type="SUPFAM" id="SSF88659">
    <property type="entry name" value="Sigma3 and sigma4 domains of RNA polymerase sigma factors"/>
    <property type="match status" value="1"/>
</dbReference>
<dbReference type="InterPro" id="IPR013324">
    <property type="entry name" value="RNA_pol_sigma_r3/r4-like"/>
</dbReference>
<name>A0A644X6W3_9ZZZZ</name>
<proteinExistence type="inferred from homology"/>
<evidence type="ECO:0000256" key="4">
    <source>
        <dbReference type="ARBA" id="ARBA00023125"/>
    </source>
</evidence>
<dbReference type="InterPro" id="IPR014284">
    <property type="entry name" value="RNA_pol_sigma-70_dom"/>
</dbReference>
<feature type="domain" description="RNA polymerase sigma factor 70 region 4 type 2" evidence="7">
    <location>
        <begin position="125"/>
        <end position="175"/>
    </location>
</feature>
<reference evidence="8" key="1">
    <citation type="submission" date="2019-08" db="EMBL/GenBank/DDBJ databases">
        <authorList>
            <person name="Kucharzyk K."/>
            <person name="Murdoch R.W."/>
            <person name="Higgins S."/>
            <person name="Loffler F."/>
        </authorList>
    </citation>
    <scope>NUCLEOTIDE SEQUENCE</scope>
</reference>
<evidence type="ECO:0000256" key="1">
    <source>
        <dbReference type="ARBA" id="ARBA00010641"/>
    </source>
</evidence>
<dbReference type="CDD" id="cd06171">
    <property type="entry name" value="Sigma70_r4"/>
    <property type="match status" value="1"/>
</dbReference>
<dbReference type="InterPro" id="IPR007627">
    <property type="entry name" value="RNA_pol_sigma70_r2"/>
</dbReference>